<keyword evidence="8 14" id="KW-0963">Cytoplasm</keyword>
<keyword evidence="11 14" id="KW-0255">Endonuclease</keyword>
<evidence type="ECO:0000256" key="9">
    <source>
        <dbReference type="ARBA" id="ARBA00022722"/>
    </source>
</evidence>
<dbReference type="OrthoDB" id="33866at2157"/>
<dbReference type="GO" id="GO:0030145">
    <property type="term" value="F:manganese ion binding"/>
    <property type="evidence" value="ECO:0007669"/>
    <property type="project" value="UniProtKB-UniRule"/>
</dbReference>
<feature type="binding site" evidence="14 15">
    <location>
        <position position="9"/>
    </location>
    <ligand>
        <name>a divalent metal cation</name>
        <dbReference type="ChEBI" id="CHEBI:60240"/>
    </ligand>
</feature>
<accession>A0A285P3M9</accession>
<evidence type="ECO:0000256" key="15">
    <source>
        <dbReference type="PROSITE-ProRule" id="PRU01319"/>
    </source>
</evidence>
<comment type="subcellular location">
    <subcellularLocation>
        <location evidence="4 14">Cytoplasm</location>
    </subcellularLocation>
</comment>
<feature type="domain" description="RNase H type-2" evidence="17">
    <location>
        <begin position="2"/>
        <end position="209"/>
    </location>
</feature>
<comment type="catalytic activity">
    <reaction evidence="1 14 15 16">
        <text>Endonucleolytic cleavage to 5'-phosphomonoester.</text>
        <dbReference type="EC" id="3.1.26.4"/>
    </reaction>
</comment>
<dbReference type="PANTHER" id="PTHR10954:SF23">
    <property type="entry name" value="RIBONUCLEASE"/>
    <property type="match status" value="1"/>
</dbReference>
<dbReference type="EMBL" id="OBEJ01000003">
    <property type="protein sequence ID" value="SNZ15857.1"/>
    <property type="molecule type" value="Genomic_DNA"/>
</dbReference>
<keyword evidence="19" id="KW-1185">Reference proteome</keyword>
<evidence type="ECO:0000256" key="4">
    <source>
        <dbReference type="ARBA" id="ARBA00004496"/>
    </source>
</evidence>
<organism evidence="18 19">
    <name type="scientific">Natronoarchaeum philippinense</name>
    <dbReference type="NCBI Taxonomy" id="558529"/>
    <lineage>
        <taxon>Archaea</taxon>
        <taxon>Methanobacteriati</taxon>
        <taxon>Methanobacteriota</taxon>
        <taxon>Stenosarchaea group</taxon>
        <taxon>Halobacteria</taxon>
        <taxon>Halobacteriales</taxon>
        <taxon>Natronoarchaeaceae</taxon>
    </lineage>
</organism>
<comment type="cofactor">
    <cofactor evidence="2">
        <name>Mg(2+)</name>
        <dbReference type="ChEBI" id="CHEBI:18420"/>
    </cofactor>
</comment>
<evidence type="ECO:0000313" key="19">
    <source>
        <dbReference type="Proteomes" id="UP000219453"/>
    </source>
</evidence>
<dbReference type="InterPro" id="IPR012337">
    <property type="entry name" value="RNaseH-like_sf"/>
</dbReference>
<dbReference type="Proteomes" id="UP000219453">
    <property type="component" value="Unassembled WGS sequence"/>
</dbReference>
<dbReference type="InterPro" id="IPR023160">
    <property type="entry name" value="RNase_HII_hlx-loop-hlx_cap_dom"/>
</dbReference>
<dbReference type="Pfam" id="PF01351">
    <property type="entry name" value="RNase_HII"/>
    <property type="match status" value="1"/>
</dbReference>
<evidence type="ECO:0000256" key="10">
    <source>
        <dbReference type="ARBA" id="ARBA00022723"/>
    </source>
</evidence>
<evidence type="ECO:0000256" key="3">
    <source>
        <dbReference type="ARBA" id="ARBA00004065"/>
    </source>
</evidence>
<feature type="binding site" evidence="14 15">
    <location>
        <position position="104"/>
    </location>
    <ligand>
        <name>a divalent metal cation</name>
        <dbReference type="ChEBI" id="CHEBI:60240"/>
    </ligand>
</feature>
<evidence type="ECO:0000259" key="17">
    <source>
        <dbReference type="PROSITE" id="PS51975"/>
    </source>
</evidence>
<evidence type="ECO:0000256" key="11">
    <source>
        <dbReference type="ARBA" id="ARBA00022759"/>
    </source>
</evidence>
<dbReference type="PANTHER" id="PTHR10954">
    <property type="entry name" value="RIBONUCLEASE H2 SUBUNIT A"/>
    <property type="match status" value="1"/>
</dbReference>
<reference evidence="18 19" key="1">
    <citation type="submission" date="2017-09" db="EMBL/GenBank/DDBJ databases">
        <authorList>
            <person name="Ehlers B."/>
            <person name="Leendertz F.H."/>
        </authorList>
    </citation>
    <scope>NUCLEOTIDE SEQUENCE [LARGE SCALE GENOMIC DNA]</scope>
    <source>
        <strain evidence="18 19">DSM 27208</strain>
    </source>
</reference>
<dbReference type="GO" id="GO:0005737">
    <property type="term" value="C:cytoplasm"/>
    <property type="evidence" value="ECO:0007669"/>
    <property type="project" value="UniProtKB-SubCell"/>
</dbReference>
<evidence type="ECO:0000256" key="5">
    <source>
        <dbReference type="ARBA" id="ARBA00007383"/>
    </source>
</evidence>
<comment type="cofactor">
    <cofactor evidence="14 15">
        <name>Mn(2+)</name>
        <dbReference type="ChEBI" id="CHEBI:29035"/>
    </cofactor>
    <cofactor evidence="14 15">
        <name>Mg(2+)</name>
        <dbReference type="ChEBI" id="CHEBI:18420"/>
    </cofactor>
    <text evidence="14 15">Manganese or magnesium. Binds 1 divalent metal ion per monomer in the absence of substrate. May bind a second metal ion after substrate binding.</text>
</comment>
<dbReference type="AlphaFoldDB" id="A0A285P3M9"/>
<feature type="binding site" evidence="14 15">
    <location>
        <position position="8"/>
    </location>
    <ligand>
        <name>a divalent metal cation</name>
        <dbReference type="ChEBI" id="CHEBI:60240"/>
    </ligand>
</feature>
<dbReference type="FunFam" id="1.10.10.460:FF:000001">
    <property type="entry name" value="Ribonuclease"/>
    <property type="match status" value="1"/>
</dbReference>
<comment type="function">
    <text evidence="3 14 16">Endonuclease that specifically degrades the RNA of RNA-DNA hybrids.</text>
</comment>
<evidence type="ECO:0000256" key="7">
    <source>
        <dbReference type="ARBA" id="ARBA00019179"/>
    </source>
</evidence>
<dbReference type="RefSeq" id="WP_097009512.1">
    <property type="nucleotide sequence ID" value="NZ_OBEJ01000003.1"/>
</dbReference>
<evidence type="ECO:0000313" key="18">
    <source>
        <dbReference type="EMBL" id="SNZ15857.1"/>
    </source>
</evidence>
<sequence length="215" mass="22470">MEYAFGADEAGRGPALGSMFVAAVAVDDRDAIPAGVDDSKKLSRARRDDLAAALRDDDRVRASVVEVPTERIDDPATDMNALTVDAQSTALDAVVEAGQSGVVDACDTDAERFASRVADGVDADVALRAEHGADETYPVVSAASVLAKAARDDHVDALAATYGEVGSGYPSDPTTRTFLSEYVETHGDLPDCARESWGTCQDALAAAEQSALDQF</sequence>
<dbReference type="Gene3D" id="1.10.10.460">
    <property type="entry name" value="Ribonuclease hii. Domain 2"/>
    <property type="match status" value="1"/>
</dbReference>
<dbReference type="GO" id="GO:0004523">
    <property type="term" value="F:RNA-DNA hybrid ribonuclease activity"/>
    <property type="evidence" value="ECO:0007669"/>
    <property type="project" value="UniProtKB-UniRule"/>
</dbReference>
<evidence type="ECO:0000256" key="14">
    <source>
        <dbReference type="HAMAP-Rule" id="MF_00052"/>
    </source>
</evidence>
<proteinExistence type="inferred from homology"/>
<evidence type="ECO:0000256" key="2">
    <source>
        <dbReference type="ARBA" id="ARBA00001946"/>
    </source>
</evidence>
<comment type="similarity">
    <text evidence="5 14 16">Belongs to the RNase HII family.</text>
</comment>
<dbReference type="InterPro" id="IPR036397">
    <property type="entry name" value="RNaseH_sf"/>
</dbReference>
<dbReference type="GO" id="GO:0043137">
    <property type="term" value="P:DNA replication, removal of RNA primer"/>
    <property type="evidence" value="ECO:0007669"/>
    <property type="project" value="TreeGrafter"/>
</dbReference>
<dbReference type="HAMAP" id="MF_00052_A">
    <property type="entry name" value="RNase_HII_A"/>
    <property type="match status" value="1"/>
</dbReference>
<dbReference type="InterPro" id="IPR001352">
    <property type="entry name" value="RNase_HII/HIII"/>
</dbReference>
<evidence type="ECO:0000256" key="12">
    <source>
        <dbReference type="ARBA" id="ARBA00022801"/>
    </source>
</evidence>
<gene>
    <name evidence="14" type="primary">rnhB</name>
    <name evidence="18" type="ORF">SAMN06269185_2621</name>
</gene>
<dbReference type="CDD" id="cd07180">
    <property type="entry name" value="RNase_HII_archaea_like"/>
    <property type="match status" value="1"/>
</dbReference>
<keyword evidence="12 14" id="KW-0378">Hydrolase</keyword>
<dbReference type="Gene3D" id="3.30.420.10">
    <property type="entry name" value="Ribonuclease H-like superfamily/Ribonuclease H"/>
    <property type="match status" value="1"/>
</dbReference>
<evidence type="ECO:0000256" key="13">
    <source>
        <dbReference type="ARBA" id="ARBA00023211"/>
    </source>
</evidence>
<dbReference type="InterPro" id="IPR024567">
    <property type="entry name" value="RNase_HII/HIII_dom"/>
</dbReference>
<evidence type="ECO:0000256" key="1">
    <source>
        <dbReference type="ARBA" id="ARBA00000077"/>
    </source>
</evidence>
<dbReference type="EC" id="3.1.26.4" evidence="6 14"/>
<dbReference type="GO" id="GO:0003723">
    <property type="term" value="F:RNA binding"/>
    <property type="evidence" value="ECO:0007669"/>
    <property type="project" value="UniProtKB-UniRule"/>
</dbReference>
<dbReference type="PROSITE" id="PS51975">
    <property type="entry name" value="RNASE_H_2"/>
    <property type="match status" value="1"/>
</dbReference>
<evidence type="ECO:0000256" key="16">
    <source>
        <dbReference type="RuleBase" id="RU003515"/>
    </source>
</evidence>
<name>A0A285P3M9_NATPI</name>
<dbReference type="SUPFAM" id="SSF53098">
    <property type="entry name" value="Ribonuclease H-like"/>
    <property type="match status" value="1"/>
</dbReference>
<dbReference type="InterPro" id="IPR004649">
    <property type="entry name" value="RNase_H2_suA"/>
</dbReference>
<keyword evidence="9 14" id="KW-0540">Nuclease</keyword>
<evidence type="ECO:0000256" key="6">
    <source>
        <dbReference type="ARBA" id="ARBA00012180"/>
    </source>
</evidence>
<keyword evidence="10 14" id="KW-0479">Metal-binding</keyword>
<dbReference type="GO" id="GO:0006298">
    <property type="term" value="P:mismatch repair"/>
    <property type="evidence" value="ECO:0007669"/>
    <property type="project" value="TreeGrafter"/>
</dbReference>
<dbReference type="NCBIfam" id="TIGR00729">
    <property type="entry name" value="ribonuclease HII"/>
    <property type="match status" value="1"/>
</dbReference>
<protein>
    <recommendedName>
        <fullName evidence="7 14">Ribonuclease HII</fullName>
        <shortName evidence="14">RNase HII</shortName>
        <ecNumber evidence="6 14">3.1.26.4</ecNumber>
    </recommendedName>
</protein>
<dbReference type="GO" id="GO:0032299">
    <property type="term" value="C:ribonuclease H2 complex"/>
    <property type="evidence" value="ECO:0007669"/>
    <property type="project" value="TreeGrafter"/>
</dbReference>
<keyword evidence="13 14" id="KW-0464">Manganese</keyword>
<evidence type="ECO:0000256" key="8">
    <source>
        <dbReference type="ARBA" id="ARBA00022490"/>
    </source>
</evidence>
<dbReference type="InterPro" id="IPR020787">
    <property type="entry name" value="RNase_HII_arc"/>
</dbReference>